<dbReference type="OMA" id="WKACANG"/>
<evidence type="ECO:0000313" key="3">
    <source>
        <dbReference type="EMBL" id="EPR78736.1"/>
    </source>
</evidence>
<keyword evidence="4" id="KW-1185">Reference proteome</keyword>
<protein>
    <submittedName>
        <fullName evidence="3">20S proteasome subunit</fullName>
    </submittedName>
</protein>
<dbReference type="EMBL" id="ATCN01000584">
    <property type="protein sequence ID" value="EPR78736.1"/>
    <property type="molecule type" value="Genomic_DNA"/>
</dbReference>
<dbReference type="Proteomes" id="UP000014978">
    <property type="component" value="Unassembled WGS sequence"/>
</dbReference>
<gene>
    <name evidence="3" type="ORF">SLOPH_9</name>
</gene>
<dbReference type="Pfam" id="PF00227">
    <property type="entry name" value="Proteasome"/>
    <property type="match status" value="1"/>
</dbReference>
<accession>S7W7G3</accession>
<dbReference type="FunCoup" id="S7W7G3">
    <property type="interactions" value="236"/>
</dbReference>
<dbReference type="SUPFAM" id="SSF56235">
    <property type="entry name" value="N-terminal nucleophile aminohydrolases (Ntn hydrolases)"/>
    <property type="match status" value="1"/>
</dbReference>
<dbReference type="GO" id="GO:0019773">
    <property type="term" value="C:proteasome core complex, alpha-subunit complex"/>
    <property type="evidence" value="ECO:0007669"/>
    <property type="project" value="EnsemblFungi"/>
</dbReference>
<feature type="coiled-coil region" evidence="2">
    <location>
        <begin position="162"/>
        <end position="189"/>
    </location>
</feature>
<evidence type="ECO:0000313" key="4">
    <source>
        <dbReference type="Proteomes" id="UP000014978"/>
    </source>
</evidence>
<dbReference type="HOGENOM" id="CLU_035750_4_1_1"/>
<dbReference type="VEuPathDB" id="MicrosporidiaDB:SLOPH_9"/>
<dbReference type="OrthoDB" id="431557at2759"/>
<evidence type="ECO:0000256" key="1">
    <source>
        <dbReference type="ARBA" id="ARBA00022942"/>
    </source>
</evidence>
<comment type="caution">
    <text evidence="3">The sequence shown here is derived from an EMBL/GenBank/DDBJ whole genome shotgun (WGS) entry which is preliminary data.</text>
</comment>
<dbReference type="InParanoid" id="S7W7G3"/>
<organism evidence="3 4">
    <name type="scientific">Spraguea lophii (strain 42_110)</name>
    <name type="common">Microsporidian parasite</name>
    <dbReference type="NCBI Taxonomy" id="1358809"/>
    <lineage>
        <taxon>Eukaryota</taxon>
        <taxon>Fungi</taxon>
        <taxon>Fungi incertae sedis</taxon>
        <taxon>Microsporidia</taxon>
        <taxon>Spragueidae</taxon>
        <taxon>Spraguea</taxon>
    </lineage>
</organism>
<dbReference type="InterPro" id="IPR001353">
    <property type="entry name" value="Proteasome_sua/b"/>
</dbReference>
<dbReference type="GO" id="GO:0010499">
    <property type="term" value="P:proteasomal ubiquitin-independent protein catabolic process"/>
    <property type="evidence" value="ECO:0007669"/>
    <property type="project" value="EnsemblFungi"/>
</dbReference>
<name>S7W7G3_SPRLO</name>
<reference evidence="4" key="1">
    <citation type="journal article" date="2013" name="PLoS Genet.">
        <title>The genome of Spraguea lophii and the basis of host-microsporidian interactions.</title>
        <authorList>
            <person name="Campbell S.E."/>
            <person name="Williams T.A."/>
            <person name="Yousuf A."/>
            <person name="Soanes D.M."/>
            <person name="Paszkiewicz K.H."/>
            <person name="Williams B.A.P."/>
        </authorList>
    </citation>
    <scope>NUCLEOTIDE SEQUENCE [LARGE SCALE GENOMIC DNA]</scope>
    <source>
        <strain evidence="4">42_110</strain>
    </source>
</reference>
<dbReference type="STRING" id="1358809.S7W7G3"/>
<dbReference type="InterPro" id="IPR050115">
    <property type="entry name" value="Proteasome_alpha"/>
</dbReference>
<evidence type="ECO:0000256" key="2">
    <source>
        <dbReference type="SAM" id="Coils"/>
    </source>
</evidence>
<dbReference type="GO" id="GO:0043161">
    <property type="term" value="P:proteasome-mediated ubiquitin-dependent protein catabolic process"/>
    <property type="evidence" value="ECO:0007669"/>
    <property type="project" value="EnsemblFungi"/>
</dbReference>
<dbReference type="Gene3D" id="3.60.20.10">
    <property type="entry name" value="Glutamine Phosphoribosylpyrophosphate, subunit 1, domain 1"/>
    <property type="match status" value="1"/>
</dbReference>
<keyword evidence="1 3" id="KW-0647">Proteasome</keyword>
<sequence length="232" mass="26281">MSFQIDYSLTVFSSKGTLEQCDNALMAGLNGSLSVGMASGDGCVIASLKKFPLLVEKQNLRKVFKVCENIGVTFSGLQMDFRILLKKMLKMVEDYKEIYGKYPYVDVFVQNLSRIFQEYTQKAGYRPLGLLVLIVGNTSEGSFLYQMEPSGSFRCTEFCAIGKDYSEALKFLERRREKLEDNIVTAIHSIREYSGSEINCDDVDVGILQNGKFTVIERDELNDIFSMHNLEK</sequence>
<dbReference type="AlphaFoldDB" id="S7W7G3"/>
<proteinExistence type="predicted"/>
<dbReference type="PANTHER" id="PTHR11599">
    <property type="entry name" value="PROTEASOME SUBUNIT ALPHA/BETA"/>
    <property type="match status" value="1"/>
</dbReference>
<keyword evidence="2" id="KW-0175">Coiled coil</keyword>
<dbReference type="GO" id="GO:0034515">
    <property type="term" value="C:proteasome storage granule"/>
    <property type="evidence" value="ECO:0007669"/>
    <property type="project" value="EnsemblFungi"/>
</dbReference>
<dbReference type="InterPro" id="IPR029055">
    <property type="entry name" value="Ntn_hydrolases_N"/>
</dbReference>